<dbReference type="InterPro" id="IPR015943">
    <property type="entry name" value="WD40/YVTN_repeat-like_dom_sf"/>
</dbReference>
<keyword evidence="3" id="KW-0677">Repeat</keyword>
<evidence type="ECO:0000313" key="7">
    <source>
        <dbReference type="Proteomes" id="UP000681967"/>
    </source>
</evidence>
<keyword evidence="4" id="KW-0539">Nucleus</keyword>
<name>A0A8S3DX97_9BILA</name>
<feature type="region of interest" description="Disordered" evidence="5">
    <location>
        <begin position="317"/>
        <end position="364"/>
    </location>
</feature>
<evidence type="ECO:0000256" key="5">
    <source>
        <dbReference type="SAM" id="MobiDB-lite"/>
    </source>
</evidence>
<feature type="compositionally biased region" description="Basic and acidic residues" evidence="5">
    <location>
        <begin position="138"/>
        <end position="152"/>
    </location>
</feature>
<dbReference type="Gene3D" id="2.130.10.10">
    <property type="entry name" value="YVTN repeat-like/Quinoprotein amine dehydrogenase"/>
    <property type="match status" value="1"/>
</dbReference>
<keyword evidence="2" id="KW-0853">WD repeat</keyword>
<dbReference type="GO" id="GO:0048188">
    <property type="term" value="C:Set1C/COMPASS complex"/>
    <property type="evidence" value="ECO:0007669"/>
    <property type="project" value="InterPro"/>
</dbReference>
<dbReference type="EMBL" id="CAJOBH010224989">
    <property type="protein sequence ID" value="CAF5046003.1"/>
    <property type="molecule type" value="Genomic_DNA"/>
</dbReference>
<organism evidence="6 7">
    <name type="scientific">Rotaria magnacalcarata</name>
    <dbReference type="NCBI Taxonomy" id="392030"/>
    <lineage>
        <taxon>Eukaryota</taxon>
        <taxon>Metazoa</taxon>
        <taxon>Spiralia</taxon>
        <taxon>Gnathifera</taxon>
        <taxon>Rotifera</taxon>
        <taxon>Eurotatoria</taxon>
        <taxon>Bdelloidea</taxon>
        <taxon>Philodinida</taxon>
        <taxon>Philodinidae</taxon>
        <taxon>Rotaria</taxon>
    </lineage>
</organism>
<dbReference type="SMART" id="SM00320">
    <property type="entry name" value="WD40"/>
    <property type="match status" value="2"/>
</dbReference>
<accession>A0A8S3DX97</accession>
<feature type="compositionally biased region" description="Polar residues" evidence="5">
    <location>
        <begin position="156"/>
        <end position="171"/>
    </location>
</feature>
<feature type="compositionally biased region" description="Polar residues" evidence="5">
    <location>
        <begin position="317"/>
        <end position="331"/>
    </location>
</feature>
<evidence type="ECO:0008006" key="8">
    <source>
        <dbReference type="Google" id="ProtNLM"/>
    </source>
</evidence>
<dbReference type="PANTHER" id="PTHR44040:SF1">
    <property type="entry name" value="RETINOBLASTOMA-BINDING PROTEIN 5"/>
    <property type="match status" value="1"/>
</dbReference>
<comment type="caution">
    <text evidence="6">The sequence shown here is derived from an EMBL/GenBank/DDBJ whole genome shotgun (WGS) entry which is preliminary data.</text>
</comment>
<proteinExistence type="predicted"/>
<dbReference type="SUPFAM" id="SSF50978">
    <property type="entry name" value="WD40 repeat-like"/>
    <property type="match status" value="1"/>
</dbReference>
<dbReference type="PANTHER" id="PTHR44040">
    <property type="entry name" value="RETINOBLASTOMA-BINDING PROTEIN 5"/>
    <property type="match status" value="1"/>
</dbReference>
<dbReference type="InterPro" id="IPR001680">
    <property type="entry name" value="WD40_rpt"/>
</dbReference>
<dbReference type="AlphaFoldDB" id="A0A8S3DX97"/>
<dbReference type="InterPro" id="IPR037850">
    <property type="entry name" value="RBBP5/Swd1"/>
</dbReference>
<feature type="region of interest" description="Disordered" evidence="5">
    <location>
        <begin position="138"/>
        <end position="172"/>
    </location>
</feature>
<evidence type="ECO:0000256" key="4">
    <source>
        <dbReference type="ARBA" id="ARBA00023242"/>
    </source>
</evidence>
<reference evidence="6" key="1">
    <citation type="submission" date="2021-02" db="EMBL/GenBank/DDBJ databases">
        <authorList>
            <person name="Nowell W R."/>
        </authorList>
    </citation>
    <scope>NUCLEOTIDE SEQUENCE</scope>
</reference>
<evidence type="ECO:0000313" key="6">
    <source>
        <dbReference type="EMBL" id="CAF5046003.1"/>
    </source>
</evidence>
<comment type="subcellular location">
    <subcellularLocation>
        <location evidence="1">Nucleus</location>
    </subcellularLocation>
</comment>
<sequence>QYCLINTSDRIIRIYSYSEMLSCGMARDLEPKQKLQDLVNKSLWRKCCWSGDGEYICGASSRQHSLYIWETVSGNLVKILHGTKGETLADVCWHPVRPIIASMSSGVVSVWSHSQVENWSAFAPDFRELEENVEYHERESEFDVKDEDRSLDASDYASSPSKRQHLDTNGNVKKFNSDDIEIDVVTQQRIEALVSSDDEDINDQLVYLPTAPDIEDVEVDVTSTQKLIETGRNYEIKLQTPPVYDAHPYFGGTKQTRSIGNLALNNQDVKKDGRFRRKGNSIDSDQPNVLLPKSIDAAIATVSNNIANNNLKRFTPSNVGNSTIVTQTSESKGQRGRSARLEGRKANTGQHRSSTDNDMDFVPN</sequence>
<dbReference type="InterPro" id="IPR036322">
    <property type="entry name" value="WD40_repeat_dom_sf"/>
</dbReference>
<protein>
    <recommendedName>
        <fullName evidence="8">Retinoblastoma-binding protein 5</fullName>
    </recommendedName>
</protein>
<evidence type="ECO:0000256" key="1">
    <source>
        <dbReference type="ARBA" id="ARBA00004123"/>
    </source>
</evidence>
<evidence type="ECO:0000256" key="2">
    <source>
        <dbReference type="ARBA" id="ARBA00022574"/>
    </source>
</evidence>
<dbReference type="Proteomes" id="UP000681967">
    <property type="component" value="Unassembled WGS sequence"/>
</dbReference>
<evidence type="ECO:0000256" key="3">
    <source>
        <dbReference type="ARBA" id="ARBA00022737"/>
    </source>
</evidence>
<feature type="non-terminal residue" evidence="6">
    <location>
        <position position="1"/>
    </location>
</feature>
<gene>
    <name evidence="6" type="ORF">BYL167_LOCUS57484</name>
</gene>